<feature type="repeat" description="Pumilio" evidence="5">
    <location>
        <begin position="444"/>
        <end position="479"/>
    </location>
</feature>
<evidence type="ECO:0000256" key="4">
    <source>
        <dbReference type="ARBA" id="ARBA00058490"/>
    </source>
</evidence>
<keyword evidence="3" id="KW-0694">RNA-binding</keyword>
<dbReference type="InterPro" id="IPR011989">
    <property type="entry name" value="ARM-like"/>
</dbReference>
<dbReference type="FunFam" id="1.25.10.10:FF:000237">
    <property type="entry name" value="Pumilio homolog 9"/>
    <property type="match status" value="1"/>
</dbReference>
<keyword evidence="2" id="KW-0810">Translation regulation</keyword>
<evidence type="ECO:0000313" key="9">
    <source>
        <dbReference type="Proteomes" id="UP001279734"/>
    </source>
</evidence>
<feature type="region of interest" description="Disordered" evidence="6">
    <location>
        <begin position="28"/>
        <end position="81"/>
    </location>
</feature>
<dbReference type="PANTHER" id="PTHR12537">
    <property type="entry name" value="RNA BINDING PROTEIN PUMILIO-RELATED"/>
    <property type="match status" value="1"/>
</dbReference>
<dbReference type="AlphaFoldDB" id="A0AAD3RXH1"/>
<dbReference type="PROSITE" id="PS50302">
    <property type="entry name" value="PUM"/>
    <property type="match status" value="6"/>
</dbReference>
<sequence length="761" mass="86066">MFREKKIIENMKTDSDREVQKFLNEFPNLTSNHPRRMLESPSNVGSSSYTSGLSFPHDGSSSLSPFDVSKQPTASTQHRDRLLMDSSASDHWYISNNDDCMLDDLGLIGEFQNLHIADGNEVCPSVKQFRMDPDGFRTFDRKVATVKPICGEKYRSFEGLTTEYSRNGGFPPSPLHRFKIGFDEEMKFGWEPRGCKIGDSMESYFAQNQSNVPLFSGPSYYNYVMNYPFGDMTHPGNDCYGSGIPVQNPCFPFHGDDHNSLKHCKVDLIGNREDLNSQVYSQNMSFCKPYSNESLLRQSGLNSSGNMGLLNSPTCSQLIHPDQGFRMENVAPNPPSLKERMRAVVNSGVPQSVVLMKSPRKLNAYGCEDTLIVQENSLNDATGKYDILRGRTRNCWGGSMIKNLREMKMELNGKLQPEGNGENGRNSLGYHQTLFQPANESLVEVRSNICSMAKDQHGCRFLQKNFDEGSHEDRQIIFNEIIDHIVELMTNPFGNYLIQKLLIACNEDQRTSIVHMVTREPGELVRISLNTHGTRVVQKLIETLKTRRQMSLVMLALEPGFLDLMRDLNGNHVVQRCLHCFSSEDNKLIFDAAAKFCVKIATHQHGCCFLQRCIDHSDGEHRQKLIAGICANGLLLAQDPYGNYVVQYIIELKIASASASLISQFERHYVHLSMQKFSSHVVEKCLKFCEESQPRIVHELLSVSYFEQLLQDPYANYVIQSALEATKGPLHDSLVAAVRPHTVLRSNPYCKKIFARGLLKK</sequence>
<comment type="caution">
    <text evidence="8">The sequence shown here is derived from an EMBL/GenBank/DDBJ whole genome shotgun (WGS) entry which is preliminary data.</text>
</comment>
<dbReference type="Pfam" id="PF00806">
    <property type="entry name" value="PUF"/>
    <property type="match status" value="8"/>
</dbReference>
<evidence type="ECO:0000256" key="1">
    <source>
        <dbReference type="ARBA" id="ARBA00022737"/>
    </source>
</evidence>
<dbReference type="PROSITE" id="PS50303">
    <property type="entry name" value="PUM_HD"/>
    <property type="match status" value="1"/>
</dbReference>
<keyword evidence="9" id="KW-1185">Reference proteome</keyword>
<feature type="repeat" description="Pumilio" evidence="5">
    <location>
        <begin position="480"/>
        <end position="515"/>
    </location>
</feature>
<evidence type="ECO:0000256" key="2">
    <source>
        <dbReference type="ARBA" id="ARBA00022845"/>
    </source>
</evidence>
<evidence type="ECO:0000259" key="7">
    <source>
        <dbReference type="PROSITE" id="PS50303"/>
    </source>
</evidence>
<comment type="function">
    <text evidence="4">Sequence-specific RNA-binding protein that regulates translation and mRNA stability by binding the 3'-UTR of target mRNAs.</text>
</comment>
<dbReference type="CDD" id="cd07920">
    <property type="entry name" value="Pumilio"/>
    <property type="match status" value="1"/>
</dbReference>
<proteinExistence type="predicted"/>
<dbReference type="InterPro" id="IPR033133">
    <property type="entry name" value="PUM-HD"/>
</dbReference>
<feature type="repeat" description="Pumilio" evidence="5">
    <location>
        <begin position="699"/>
        <end position="736"/>
    </location>
</feature>
<dbReference type="SUPFAM" id="SSF48371">
    <property type="entry name" value="ARM repeat"/>
    <property type="match status" value="1"/>
</dbReference>
<accession>A0AAD3RXH1</accession>
<name>A0AAD3RXH1_NEPGR</name>
<evidence type="ECO:0000313" key="8">
    <source>
        <dbReference type="EMBL" id="GMH00139.1"/>
    </source>
</evidence>
<feature type="repeat" description="Pumilio" evidence="5">
    <location>
        <begin position="556"/>
        <end position="591"/>
    </location>
</feature>
<feature type="compositionally biased region" description="Polar residues" evidence="6">
    <location>
        <begin position="40"/>
        <end position="76"/>
    </location>
</feature>
<dbReference type="GO" id="GO:0005737">
    <property type="term" value="C:cytoplasm"/>
    <property type="evidence" value="ECO:0007669"/>
    <property type="project" value="TreeGrafter"/>
</dbReference>
<feature type="repeat" description="Pumilio" evidence="5">
    <location>
        <begin position="624"/>
        <end position="663"/>
    </location>
</feature>
<keyword evidence="1" id="KW-0677">Repeat</keyword>
<evidence type="ECO:0000256" key="5">
    <source>
        <dbReference type="PROSITE-ProRule" id="PRU00317"/>
    </source>
</evidence>
<dbReference type="InterPro" id="IPR033712">
    <property type="entry name" value="Pumilio_RNA-bd"/>
</dbReference>
<gene>
    <name evidence="8" type="ORF">Nepgr_001978</name>
</gene>
<dbReference type="Proteomes" id="UP001279734">
    <property type="component" value="Unassembled WGS sequence"/>
</dbReference>
<evidence type="ECO:0000256" key="3">
    <source>
        <dbReference type="ARBA" id="ARBA00022884"/>
    </source>
</evidence>
<dbReference type="EMBL" id="BSYO01000002">
    <property type="protein sequence ID" value="GMH00139.1"/>
    <property type="molecule type" value="Genomic_DNA"/>
</dbReference>
<feature type="repeat" description="Pumilio" evidence="5">
    <location>
        <begin position="516"/>
        <end position="554"/>
    </location>
</feature>
<protein>
    <recommendedName>
        <fullName evidence="7">PUM-HD domain-containing protein</fullName>
    </recommendedName>
</protein>
<dbReference type="InterPro" id="IPR016024">
    <property type="entry name" value="ARM-type_fold"/>
</dbReference>
<reference evidence="8" key="1">
    <citation type="submission" date="2023-05" db="EMBL/GenBank/DDBJ databases">
        <title>Nepenthes gracilis genome sequencing.</title>
        <authorList>
            <person name="Fukushima K."/>
        </authorList>
    </citation>
    <scope>NUCLEOTIDE SEQUENCE</scope>
    <source>
        <strain evidence="8">SING2019-196</strain>
    </source>
</reference>
<organism evidence="8 9">
    <name type="scientific">Nepenthes gracilis</name>
    <name type="common">Slender pitcher plant</name>
    <dbReference type="NCBI Taxonomy" id="150966"/>
    <lineage>
        <taxon>Eukaryota</taxon>
        <taxon>Viridiplantae</taxon>
        <taxon>Streptophyta</taxon>
        <taxon>Embryophyta</taxon>
        <taxon>Tracheophyta</taxon>
        <taxon>Spermatophyta</taxon>
        <taxon>Magnoliopsida</taxon>
        <taxon>eudicotyledons</taxon>
        <taxon>Gunneridae</taxon>
        <taxon>Pentapetalae</taxon>
        <taxon>Caryophyllales</taxon>
        <taxon>Nepenthaceae</taxon>
        <taxon>Nepenthes</taxon>
    </lineage>
</organism>
<dbReference type="GO" id="GO:0006417">
    <property type="term" value="P:regulation of translation"/>
    <property type="evidence" value="ECO:0007669"/>
    <property type="project" value="UniProtKB-KW"/>
</dbReference>
<evidence type="ECO:0000256" key="6">
    <source>
        <dbReference type="SAM" id="MobiDB-lite"/>
    </source>
</evidence>
<dbReference type="GO" id="GO:0003729">
    <property type="term" value="F:mRNA binding"/>
    <property type="evidence" value="ECO:0007669"/>
    <property type="project" value="TreeGrafter"/>
</dbReference>
<dbReference type="Gene3D" id="1.25.10.10">
    <property type="entry name" value="Leucine-rich Repeat Variant"/>
    <property type="match status" value="1"/>
</dbReference>
<dbReference type="SMART" id="SM00025">
    <property type="entry name" value="Pumilio"/>
    <property type="match status" value="8"/>
</dbReference>
<dbReference type="InterPro" id="IPR001313">
    <property type="entry name" value="Pumilio_RNA-bd_rpt"/>
</dbReference>
<dbReference type="PANTHER" id="PTHR12537:SF13">
    <property type="entry name" value="PUMILIO HOMOLOGY DOMAIN FAMILY MEMBER 4"/>
    <property type="match status" value="1"/>
</dbReference>
<feature type="domain" description="PUM-HD" evidence="7">
    <location>
        <begin position="422"/>
        <end position="761"/>
    </location>
</feature>